<evidence type="ECO:0000256" key="1">
    <source>
        <dbReference type="SAM" id="SignalP"/>
    </source>
</evidence>
<dbReference type="Gene3D" id="3.20.20.80">
    <property type="entry name" value="Glycosidases"/>
    <property type="match status" value="1"/>
</dbReference>
<dbReference type="GO" id="GO:0071966">
    <property type="term" value="P:fungal-type cell wall polysaccharide metabolic process"/>
    <property type="evidence" value="ECO:0007669"/>
    <property type="project" value="TreeGrafter"/>
</dbReference>
<gene>
    <name evidence="3" type="ORF">CYLTODRAFT_340848</name>
</gene>
<feature type="chain" id="PRO_5002317429" evidence="1">
    <location>
        <begin position="18"/>
        <end position="266"/>
    </location>
</feature>
<dbReference type="GO" id="GO:0009277">
    <property type="term" value="C:fungal-type cell wall"/>
    <property type="evidence" value="ECO:0007669"/>
    <property type="project" value="TreeGrafter"/>
</dbReference>
<feature type="signal peptide" evidence="1">
    <location>
        <begin position="1"/>
        <end position="17"/>
    </location>
</feature>
<dbReference type="Proteomes" id="UP000054007">
    <property type="component" value="Unassembled WGS sequence"/>
</dbReference>
<name>A0A0D7BUL9_9AGAR</name>
<dbReference type="InterPro" id="IPR053183">
    <property type="entry name" value="ASL1"/>
</dbReference>
<organism evidence="3 4">
    <name type="scientific">Cylindrobasidium torrendii FP15055 ss-10</name>
    <dbReference type="NCBI Taxonomy" id="1314674"/>
    <lineage>
        <taxon>Eukaryota</taxon>
        <taxon>Fungi</taxon>
        <taxon>Dikarya</taxon>
        <taxon>Basidiomycota</taxon>
        <taxon>Agaricomycotina</taxon>
        <taxon>Agaricomycetes</taxon>
        <taxon>Agaricomycetidae</taxon>
        <taxon>Agaricales</taxon>
        <taxon>Marasmiineae</taxon>
        <taxon>Physalacriaceae</taxon>
        <taxon>Cylindrobasidium</taxon>
    </lineage>
</organism>
<accession>A0A0D7BUL9</accession>
<dbReference type="InterPro" id="IPR024655">
    <property type="entry name" value="Asl1_glyco_hydro_catalytic"/>
</dbReference>
<reference evidence="3 4" key="1">
    <citation type="journal article" date="2015" name="Fungal Genet. Biol.">
        <title>Evolution of novel wood decay mechanisms in Agaricales revealed by the genome sequences of Fistulina hepatica and Cylindrobasidium torrendii.</title>
        <authorList>
            <person name="Floudas D."/>
            <person name="Held B.W."/>
            <person name="Riley R."/>
            <person name="Nagy L.G."/>
            <person name="Koehler G."/>
            <person name="Ransdell A.S."/>
            <person name="Younus H."/>
            <person name="Chow J."/>
            <person name="Chiniquy J."/>
            <person name="Lipzen A."/>
            <person name="Tritt A."/>
            <person name="Sun H."/>
            <person name="Haridas S."/>
            <person name="LaButti K."/>
            <person name="Ohm R.A."/>
            <person name="Kues U."/>
            <person name="Blanchette R.A."/>
            <person name="Grigoriev I.V."/>
            <person name="Minto R.E."/>
            <person name="Hibbett D.S."/>
        </authorList>
    </citation>
    <scope>NUCLEOTIDE SEQUENCE [LARGE SCALE GENOMIC DNA]</scope>
    <source>
        <strain evidence="3 4">FP15055 ss-10</strain>
    </source>
</reference>
<dbReference type="EMBL" id="KN880432">
    <property type="protein sequence ID" value="KIY74127.1"/>
    <property type="molecule type" value="Genomic_DNA"/>
</dbReference>
<evidence type="ECO:0000259" key="2">
    <source>
        <dbReference type="Pfam" id="PF11790"/>
    </source>
</evidence>
<dbReference type="PANTHER" id="PTHR34154:SF3">
    <property type="entry name" value="ALKALI-SENSITIVE LINKAGE PROTEIN 1"/>
    <property type="match status" value="1"/>
</dbReference>
<keyword evidence="4" id="KW-1185">Reference proteome</keyword>
<dbReference type="InterPro" id="IPR017853">
    <property type="entry name" value="GH"/>
</dbReference>
<dbReference type="SUPFAM" id="SSF51445">
    <property type="entry name" value="(Trans)glycosidases"/>
    <property type="match status" value="1"/>
</dbReference>
<protein>
    <submittedName>
        <fullName evidence="3">Glycoside hydrolase family 128 protein</fullName>
    </submittedName>
</protein>
<sequence length="266" mass="28220">MIGVFSVALALASTALAGKRGLAWPWYNSPLDPGVLNNGQGQVVAIYDWETYSPPSTNGAGGLGFIGMQRCRDCDSSPISQLASRQAAQGWSTVFSLNEPDLGDYVSPGDAAAWYKQYINPLAIKKAFPSVTSSTDAGKGLDWLAQFLNACGGACYGDYINLHWYGTSYADFQAHITKAHNQFPSYNVVITEFALTGASQDAQVAFFKSAFAWLDSQSWVTLYFPFVATSPALLSANDGAAAGYVGTGSCLFTNSGGPSAVGNLMY</sequence>
<dbReference type="Pfam" id="PF11790">
    <property type="entry name" value="Glyco_hydro_cc"/>
    <property type="match status" value="1"/>
</dbReference>
<keyword evidence="1" id="KW-0732">Signal</keyword>
<dbReference type="GO" id="GO:0016787">
    <property type="term" value="F:hydrolase activity"/>
    <property type="evidence" value="ECO:0007669"/>
    <property type="project" value="UniProtKB-KW"/>
</dbReference>
<evidence type="ECO:0000313" key="3">
    <source>
        <dbReference type="EMBL" id="KIY74127.1"/>
    </source>
</evidence>
<dbReference type="OrthoDB" id="43654at2759"/>
<dbReference type="PANTHER" id="PTHR34154">
    <property type="entry name" value="ALKALI-SENSITIVE LINKAGE PROTEIN 1"/>
    <property type="match status" value="1"/>
</dbReference>
<dbReference type="AlphaFoldDB" id="A0A0D7BUL9"/>
<evidence type="ECO:0000313" key="4">
    <source>
        <dbReference type="Proteomes" id="UP000054007"/>
    </source>
</evidence>
<feature type="domain" description="Asl1-like glycosyl hydrolase catalytic" evidence="2">
    <location>
        <begin position="21"/>
        <end position="230"/>
    </location>
</feature>
<proteinExistence type="predicted"/>
<keyword evidence="3" id="KW-0378">Hydrolase</keyword>